<dbReference type="Gene3D" id="1.10.1670.10">
    <property type="entry name" value="Helix-hairpin-Helix base-excision DNA repair enzymes (C-terminal)"/>
    <property type="match status" value="1"/>
</dbReference>
<dbReference type="PIRSF" id="PIRSF001435">
    <property type="entry name" value="Nth"/>
    <property type="match status" value="1"/>
</dbReference>
<dbReference type="EMBL" id="JBHTIK010000004">
    <property type="protein sequence ID" value="MFD0848251.1"/>
    <property type="molecule type" value="Genomic_DNA"/>
</dbReference>
<dbReference type="InterPro" id="IPR011257">
    <property type="entry name" value="DNA_glycosylase"/>
</dbReference>
<name>A0ABW3C3L8_SPHXN</name>
<keyword evidence="5" id="KW-0408">Iron</keyword>
<keyword evidence="9" id="KW-0540">Nuclease</keyword>
<keyword evidence="7" id="KW-0326">Glycosidase</keyword>
<dbReference type="GO" id="GO:0140078">
    <property type="term" value="F:class I DNA-(apurinic or apyrimidinic site) endonuclease activity"/>
    <property type="evidence" value="ECO:0007669"/>
    <property type="project" value="UniProtKB-EC"/>
</dbReference>
<dbReference type="Pfam" id="PF00730">
    <property type="entry name" value="HhH-GPD"/>
    <property type="match status" value="1"/>
</dbReference>
<keyword evidence="6" id="KW-0411">Iron-sulfur</keyword>
<keyword evidence="1" id="KW-0004">4Fe-4S</keyword>
<dbReference type="RefSeq" id="WP_381488691.1">
    <property type="nucleotide sequence ID" value="NZ_JBHTIK010000004.1"/>
</dbReference>
<feature type="domain" description="HhH-GPD" evidence="8">
    <location>
        <begin position="42"/>
        <end position="203"/>
    </location>
</feature>
<evidence type="ECO:0000313" key="9">
    <source>
        <dbReference type="EMBL" id="MFD0848251.1"/>
    </source>
</evidence>
<gene>
    <name evidence="9" type="primary">nth</name>
    <name evidence="9" type="ORF">ACFQ00_07945</name>
</gene>
<dbReference type="PANTHER" id="PTHR10359">
    <property type="entry name" value="A/G-SPECIFIC ADENINE GLYCOSYLASE/ENDONUCLEASE III"/>
    <property type="match status" value="1"/>
</dbReference>
<evidence type="ECO:0000313" key="10">
    <source>
        <dbReference type="Proteomes" id="UP001597124"/>
    </source>
</evidence>
<dbReference type="InterPro" id="IPR023170">
    <property type="entry name" value="HhH_base_excis_C"/>
</dbReference>
<evidence type="ECO:0000256" key="6">
    <source>
        <dbReference type="ARBA" id="ARBA00023014"/>
    </source>
</evidence>
<dbReference type="SUPFAM" id="SSF48150">
    <property type="entry name" value="DNA-glycosylase"/>
    <property type="match status" value="1"/>
</dbReference>
<organism evidence="9 10">
    <name type="scientific">Sphingosinicella xenopeptidilytica</name>
    <dbReference type="NCBI Taxonomy" id="364098"/>
    <lineage>
        <taxon>Bacteria</taxon>
        <taxon>Pseudomonadati</taxon>
        <taxon>Pseudomonadota</taxon>
        <taxon>Alphaproteobacteria</taxon>
        <taxon>Sphingomonadales</taxon>
        <taxon>Sphingosinicellaceae</taxon>
        <taxon>Sphingosinicella</taxon>
    </lineage>
</organism>
<evidence type="ECO:0000256" key="1">
    <source>
        <dbReference type="ARBA" id="ARBA00022485"/>
    </source>
</evidence>
<evidence type="ECO:0000256" key="3">
    <source>
        <dbReference type="ARBA" id="ARBA00022763"/>
    </source>
</evidence>
<proteinExistence type="predicted"/>
<evidence type="ECO:0000256" key="2">
    <source>
        <dbReference type="ARBA" id="ARBA00022723"/>
    </source>
</evidence>
<evidence type="ECO:0000256" key="4">
    <source>
        <dbReference type="ARBA" id="ARBA00022801"/>
    </source>
</evidence>
<dbReference type="Proteomes" id="UP001597124">
    <property type="component" value="Unassembled WGS sequence"/>
</dbReference>
<sequence>MQFRFDFARFDFEPWRAVLSVLVDGVELSRRLPFDQLVKSMISGRTKDAVSARSYRSLRAQFPTGPSLAMATPVEVERLIAHVTFPEVKAAHVVDAAKLVGQAWQDYDLTPLSGMPPQVRLEWLERLPGVGRKVAASTLNASTLRLPVYIVDTHVWRVIVRTGIVPANATPRDVSMFVTESMQDWDGETFTLFHVAVKRLGQTLCRDTKLLCHLCPLAADCATARARGGVRSVRLPPRARGPWRR</sequence>
<reference evidence="10" key="1">
    <citation type="journal article" date="2019" name="Int. J. Syst. Evol. Microbiol.">
        <title>The Global Catalogue of Microorganisms (GCM) 10K type strain sequencing project: providing services to taxonomists for standard genome sequencing and annotation.</title>
        <authorList>
            <consortium name="The Broad Institute Genomics Platform"/>
            <consortium name="The Broad Institute Genome Sequencing Center for Infectious Disease"/>
            <person name="Wu L."/>
            <person name="Ma J."/>
        </authorList>
    </citation>
    <scope>NUCLEOTIDE SEQUENCE [LARGE SCALE GENOMIC DNA]</scope>
    <source>
        <strain evidence="10">CCUG 52537</strain>
    </source>
</reference>
<dbReference type="Gene3D" id="1.10.340.30">
    <property type="entry name" value="Hypothetical protein, domain 2"/>
    <property type="match status" value="1"/>
</dbReference>
<dbReference type="CDD" id="cd00056">
    <property type="entry name" value="ENDO3c"/>
    <property type="match status" value="1"/>
</dbReference>
<keyword evidence="9" id="KW-0255">Endonuclease</keyword>
<comment type="caution">
    <text evidence="9">The sequence shown here is derived from an EMBL/GenBank/DDBJ whole genome shotgun (WGS) entry which is preliminary data.</text>
</comment>
<dbReference type="InterPro" id="IPR003265">
    <property type="entry name" value="HhH-GPD_domain"/>
</dbReference>
<evidence type="ECO:0000259" key="8">
    <source>
        <dbReference type="SMART" id="SM00478"/>
    </source>
</evidence>
<keyword evidence="4" id="KW-0378">Hydrolase</keyword>
<accession>A0ABW3C3L8</accession>
<protein>
    <submittedName>
        <fullName evidence="9">Endonuclease III domain-containing protein</fullName>
        <ecNumber evidence="9">4.2.99.18</ecNumber>
    </submittedName>
</protein>
<keyword evidence="3" id="KW-0227">DNA damage</keyword>
<keyword evidence="9" id="KW-0456">Lyase</keyword>
<dbReference type="PANTHER" id="PTHR10359:SF18">
    <property type="entry name" value="ENDONUCLEASE III"/>
    <property type="match status" value="1"/>
</dbReference>
<evidence type="ECO:0000256" key="5">
    <source>
        <dbReference type="ARBA" id="ARBA00023004"/>
    </source>
</evidence>
<keyword evidence="2" id="KW-0479">Metal-binding</keyword>
<dbReference type="EC" id="4.2.99.18" evidence="9"/>
<evidence type="ECO:0000256" key="7">
    <source>
        <dbReference type="ARBA" id="ARBA00023295"/>
    </source>
</evidence>
<dbReference type="SMART" id="SM00478">
    <property type="entry name" value="ENDO3c"/>
    <property type="match status" value="1"/>
</dbReference>
<keyword evidence="10" id="KW-1185">Reference proteome</keyword>